<dbReference type="AlphaFoldDB" id="A0A9N9G641"/>
<sequence length="52" mass="6242">YYKADNPLDIKRDVDYKLIHENIDEIIEEIDDIQFRNDTVDFWKADKALANV</sequence>
<dbReference type="Proteomes" id="UP000789570">
    <property type="component" value="Unassembled WGS sequence"/>
</dbReference>
<evidence type="ECO:0000313" key="2">
    <source>
        <dbReference type="Proteomes" id="UP000789570"/>
    </source>
</evidence>
<organism evidence="1 2">
    <name type="scientific">Funneliformis caledonium</name>
    <dbReference type="NCBI Taxonomy" id="1117310"/>
    <lineage>
        <taxon>Eukaryota</taxon>
        <taxon>Fungi</taxon>
        <taxon>Fungi incertae sedis</taxon>
        <taxon>Mucoromycota</taxon>
        <taxon>Glomeromycotina</taxon>
        <taxon>Glomeromycetes</taxon>
        <taxon>Glomerales</taxon>
        <taxon>Glomeraceae</taxon>
        <taxon>Funneliformis</taxon>
    </lineage>
</organism>
<feature type="non-terminal residue" evidence="1">
    <location>
        <position position="1"/>
    </location>
</feature>
<name>A0A9N9G641_9GLOM</name>
<evidence type="ECO:0000313" key="1">
    <source>
        <dbReference type="EMBL" id="CAG8587455.1"/>
    </source>
</evidence>
<reference evidence="1" key="1">
    <citation type="submission" date="2021-06" db="EMBL/GenBank/DDBJ databases">
        <authorList>
            <person name="Kallberg Y."/>
            <person name="Tangrot J."/>
            <person name="Rosling A."/>
        </authorList>
    </citation>
    <scope>NUCLEOTIDE SEQUENCE</scope>
    <source>
        <strain evidence="1">UK204</strain>
    </source>
</reference>
<comment type="caution">
    <text evidence="1">The sequence shown here is derived from an EMBL/GenBank/DDBJ whole genome shotgun (WGS) entry which is preliminary data.</text>
</comment>
<proteinExistence type="predicted"/>
<keyword evidence="2" id="KW-1185">Reference proteome</keyword>
<accession>A0A9N9G641</accession>
<gene>
    <name evidence="1" type="ORF">FCALED_LOCUS7912</name>
</gene>
<protein>
    <submittedName>
        <fullName evidence="1">9024_t:CDS:1</fullName>
    </submittedName>
</protein>
<dbReference type="EMBL" id="CAJVPQ010002199">
    <property type="protein sequence ID" value="CAG8587455.1"/>
    <property type="molecule type" value="Genomic_DNA"/>
</dbReference>